<organism evidence="1 2">
    <name type="scientific">Nocardia aurea</name>
    <dbReference type="NCBI Taxonomy" id="2144174"/>
    <lineage>
        <taxon>Bacteria</taxon>
        <taxon>Bacillati</taxon>
        <taxon>Actinomycetota</taxon>
        <taxon>Actinomycetes</taxon>
        <taxon>Mycobacteriales</taxon>
        <taxon>Nocardiaceae</taxon>
        <taxon>Nocardia</taxon>
    </lineage>
</organism>
<dbReference type="Proteomes" id="UP001551695">
    <property type="component" value="Unassembled WGS sequence"/>
</dbReference>
<accession>A0ABV3FX18</accession>
<evidence type="ECO:0008006" key="3">
    <source>
        <dbReference type="Google" id="ProtNLM"/>
    </source>
</evidence>
<comment type="caution">
    <text evidence="1">The sequence shown here is derived from an EMBL/GenBank/DDBJ whole genome shotgun (WGS) entry which is preliminary data.</text>
</comment>
<name>A0ABV3FX18_9NOCA</name>
<protein>
    <recommendedName>
        <fullName evidence="3">Clp ATPase C-terminal domain-containing protein</fullName>
    </recommendedName>
</protein>
<keyword evidence="2" id="KW-1185">Reference proteome</keyword>
<dbReference type="Gene3D" id="1.10.8.60">
    <property type="match status" value="1"/>
</dbReference>
<reference evidence="1 2" key="1">
    <citation type="submission" date="2024-06" db="EMBL/GenBank/DDBJ databases">
        <title>The Natural Products Discovery Center: Release of the First 8490 Sequenced Strains for Exploring Actinobacteria Biosynthetic Diversity.</title>
        <authorList>
            <person name="Kalkreuter E."/>
            <person name="Kautsar S.A."/>
            <person name="Yang D."/>
            <person name="Bader C.D."/>
            <person name="Teijaro C.N."/>
            <person name="Fluegel L."/>
            <person name="Davis C.M."/>
            <person name="Simpson J.R."/>
            <person name="Lauterbach L."/>
            <person name="Steele A.D."/>
            <person name="Gui C."/>
            <person name="Meng S."/>
            <person name="Li G."/>
            <person name="Viehrig K."/>
            <person name="Ye F."/>
            <person name="Su P."/>
            <person name="Kiefer A.F."/>
            <person name="Nichols A."/>
            <person name="Cepeda A.J."/>
            <person name="Yan W."/>
            <person name="Fan B."/>
            <person name="Jiang Y."/>
            <person name="Adhikari A."/>
            <person name="Zheng C.-J."/>
            <person name="Schuster L."/>
            <person name="Cowan T.M."/>
            <person name="Smanski M.J."/>
            <person name="Chevrette M.G."/>
            <person name="De Carvalho L.P.S."/>
            <person name="Shen B."/>
        </authorList>
    </citation>
    <scope>NUCLEOTIDE SEQUENCE [LARGE SCALE GENOMIC DNA]</scope>
    <source>
        <strain evidence="1 2">NPDC050403</strain>
    </source>
</reference>
<sequence length="38" mass="3905">MIQQSIGDTLAKALLAGEIVDGDTVKVNDDGDSLTIST</sequence>
<gene>
    <name evidence="1" type="ORF">AB0I48_20425</name>
</gene>
<dbReference type="EMBL" id="JBFAKC010000009">
    <property type="protein sequence ID" value="MEV0709933.1"/>
    <property type="molecule type" value="Genomic_DNA"/>
</dbReference>
<evidence type="ECO:0000313" key="1">
    <source>
        <dbReference type="EMBL" id="MEV0709933.1"/>
    </source>
</evidence>
<evidence type="ECO:0000313" key="2">
    <source>
        <dbReference type="Proteomes" id="UP001551695"/>
    </source>
</evidence>
<proteinExistence type="predicted"/>